<protein>
    <submittedName>
        <fullName evidence="2">Uncharacterized protein</fullName>
    </submittedName>
</protein>
<feature type="chain" id="PRO_5029642520" evidence="1">
    <location>
        <begin position="24"/>
        <end position="101"/>
    </location>
</feature>
<evidence type="ECO:0000256" key="1">
    <source>
        <dbReference type="SAM" id="SignalP"/>
    </source>
</evidence>
<dbReference type="EnsemblMetazoa" id="CLYHEMT002190.1">
    <property type="protein sequence ID" value="CLYHEMP002190.1"/>
    <property type="gene ID" value="CLYHEMG002190"/>
</dbReference>
<keyword evidence="1" id="KW-0732">Signal</keyword>
<reference evidence="2" key="1">
    <citation type="submission" date="2021-01" db="UniProtKB">
        <authorList>
            <consortium name="EnsemblMetazoa"/>
        </authorList>
    </citation>
    <scope>IDENTIFICATION</scope>
</reference>
<organism evidence="2 3">
    <name type="scientific">Clytia hemisphaerica</name>
    <dbReference type="NCBI Taxonomy" id="252671"/>
    <lineage>
        <taxon>Eukaryota</taxon>
        <taxon>Metazoa</taxon>
        <taxon>Cnidaria</taxon>
        <taxon>Hydrozoa</taxon>
        <taxon>Hydroidolina</taxon>
        <taxon>Leptothecata</taxon>
        <taxon>Obeliida</taxon>
        <taxon>Clytiidae</taxon>
        <taxon>Clytia</taxon>
    </lineage>
</organism>
<sequence>MVLSKTTMFIFTLFFCSIIQLQGRRIDVQPAKPKLQLEKILKPIICPQDVGCRYNPKTGKTEIFSICRKDLCTKHKCPKQKKCVVMLLGCVPVCIRDQKRQ</sequence>
<keyword evidence="3" id="KW-1185">Reference proteome</keyword>
<evidence type="ECO:0000313" key="2">
    <source>
        <dbReference type="EnsemblMetazoa" id="CLYHEMP002190.1"/>
    </source>
</evidence>
<name>A0A7M5TUP8_9CNID</name>
<dbReference type="AlphaFoldDB" id="A0A7M5TUP8"/>
<accession>A0A7M5TUP8</accession>
<feature type="signal peptide" evidence="1">
    <location>
        <begin position="1"/>
        <end position="23"/>
    </location>
</feature>
<evidence type="ECO:0000313" key="3">
    <source>
        <dbReference type="Proteomes" id="UP000594262"/>
    </source>
</evidence>
<proteinExistence type="predicted"/>
<dbReference type="Proteomes" id="UP000594262">
    <property type="component" value="Unplaced"/>
</dbReference>